<keyword evidence="1" id="KW-1133">Transmembrane helix</keyword>
<evidence type="ECO:0000313" key="2">
    <source>
        <dbReference type="EMBL" id="NSG85434.1"/>
    </source>
</evidence>
<accession>A0ABX2H7T3</accession>
<evidence type="ECO:0000256" key="1">
    <source>
        <dbReference type="SAM" id="Phobius"/>
    </source>
</evidence>
<organism evidence="2 3">
    <name type="scientific">Blautia faecis</name>
    <dbReference type="NCBI Taxonomy" id="871665"/>
    <lineage>
        <taxon>Bacteria</taxon>
        <taxon>Bacillati</taxon>
        <taxon>Bacillota</taxon>
        <taxon>Clostridia</taxon>
        <taxon>Lachnospirales</taxon>
        <taxon>Lachnospiraceae</taxon>
        <taxon>Blautia</taxon>
    </lineage>
</organism>
<dbReference type="RefSeq" id="WP_173769701.1">
    <property type="nucleotide sequence ID" value="NZ_JAAITS010000019.1"/>
</dbReference>
<feature type="transmembrane region" description="Helical" evidence="1">
    <location>
        <begin position="41"/>
        <end position="61"/>
    </location>
</feature>
<comment type="caution">
    <text evidence="2">The sequence shown here is derived from an EMBL/GenBank/DDBJ whole genome shotgun (WGS) entry which is preliminary data.</text>
</comment>
<proteinExistence type="predicted"/>
<reference evidence="2 3" key="1">
    <citation type="journal article" date="2020" name="Cell Host Microbe">
        <title>Functional and Genomic Variation between Human-Derived Isolates of Lachnospiraceae Reveals Inter- and Intra-Species Diversity.</title>
        <authorList>
            <person name="Sorbara M.T."/>
            <person name="Littmann E.R."/>
            <person name="Fontana E."/>
            <person name="Moody T.U."/>
            <person name="Kohout C.E."/>
            <person name="Gjonbalaj M."/>
            <person name="Eaton V."/>
            <person name="Seok R."/>
            <person name="Leiner I.M."/>
            <person name="Pamer E.G."/>
        </authorList>
    </citation>
    <scope>NUCLEOTIDE SEQUENCE [LARGE SCALE GENOMIC DNA]</scope>
    <source>
        <strain evidence="2 3">MSK.17.74</strain>
    </source>
</reference>
<dbReference type="EMBL" id="JAAITS010000019">
    <property type="protein sequence ID" value="NSG85434.1"/>
    <property type="molecule type" value="Genomic_DNA"/>
</dbReference>
<gene>
    <name evidence="2" type="ORF">G5B17_08295</name>
</gene>
<protein>
    <submittedName>
        <fullName evidence="2">Zinc ribbon domain-containing protein</fullName>
    </submittedName>
</protein>
<sequence length="419" mass="45324">MSKKCIKCGQLLPDNASFCPHCTAVQKEKQEIKAPKRWRKAALGAAVVVVLLTAVGAAFSLHHRPKSYEGGAQVVYTDKGKSYKLLLNFSEDDGVTGHAQGERTDTLAQGMESALPCQLYVLDQETGELAWEEFTKKVDSCKVDAKPGENSRKVDYVEPVHNESFPNAAYVSDIIYTSDSGTNDILWNLTMKNGDTISLSTRLTIEKQAAVTCFSEDTPMETTEELNALLASIEEEVSSETPVYLHLPAVTYDGDIVFGNHVWGIYGSSDGDDVTTFTGTVSLRGLNGNYAEMSGIQFKGNSGIGVNAYCLTLLSQCSFDGWDTAAIANNGAWVNAMDCTFINNKIALKFNSSMAYGTAPNYLNNTFTGNGTAVCIENLPGNEVLDFAGSTFSENDVDIDNKAEHSVDTAKANFETASE</sequence>
<dbReference type="InterPro" id="IPR011050">
    <property type="entry name" value="Pectin_lyase_fold/virulence"/>
</dbReference>
<keyword evidence="1" id="KW-0812">Transmembrane</keyword>
<keyword evidence="1" id="KW-0472">Membrane</keyword>
<name>A0ABX2H7T3_9FIRM</name>
<dbReference type="SUPFAM" id="SSF51126">
    <property type="entry name" value="Pectin lyase-like"/>
    <property type="match status" value="1"/>
</dbReference>
<dbReference type="Proteomes" id="UP001644719">
    <property type="component" value="Unassembled WGS sequence"/>
</dbReference>
<keyword evidence="3" id="KW-1185">Reference proteome</keyword>
<evidence type="ECO:0000313" key="3">
    <source>
        <dbReference type="Proteomes" id="UP001644719"/>
    </source>
</evidence>